<keyword evidence="2" id="KW-1185">Reference proteome</keyword>
<evidence type="ECO:0000313" key="2">
    <source>
        <dbReference type="Proteomes" id="UP001476247"/>
    </source>
</evidence>
<name>A0ABP9YFW4_9FUNG</name>
<protein>
    <submittedName>
        <fullName evidence="1">Uncharacterized protein</fullName>
    </submittedName>
</protein>
<sequence length="85" mass="9763">MSAVTRSLQEIKDQLRKFSYWVSVEPVKWELSQFDLSLCGNEPIVKQACHTSLSADIKLFKERHVQDISKNTNRVGVQLKVGILF</sequence>
<evidence type="ECO:0000313" key="1">
    <source>
        <dbReference type="EMBL" id="GAA5805854.1"/>
    </source>
</evidence>
<accession>A0ABP9YFW4</accession>
<proteinExistence type="predicted"/>
<reference evidence="1 2" key="1">
    <citation type="submission" date="2024-04" db="EMBL/GenBank/DDBJ databases">
        <title>genome sequences of Mucor flavus KT1a and Helicostylum pulchrum KT1b strains isolation_sourced from the surface of a dry-aged beef.</title>
        <authorList>
            <person name="Toyotome T."/>
            <person name="Hosono M."/>
            <person name="Torimaru M."/>
            <person name="Fukuda K."/>
            <person name="Mikami N."/>
        </authorList>
    </citation>
    <scope>NUCLEOTIDE SEQUENCE [LARGE SCALE GENOMIC DNA]</scope>
    <source>
        <strain evidence="1 2">KT1b</strain>
    </source>
</reference>
<gene>
    <name evidence="1" type="ORF">HPULCUR_011380</name>
</gene>
<dbReference type="EMBL" id="BAABUJ010000052">
    <property type="protein sequence ID" value="GAA5805854.1"/>
    <property type="molecule type" value="Genomic_DNA"/>
</dbReference>
<organism evidence="1 2">
    <name type="scientific">Helicostylum pulchrum</name>
    <dbReference type="NCBI Taxonomy" id="562976"/>
    <lineage>
        <taxon>Eukaryota</taxon>
        <taxon>Fungi</taxon>
        <taxon>Fungi incertae sedis</taxon>
        <taxon>Mucoromycota</taxon>
        <taxon>Mucoromycotina</taxon>
        <taxon>Mucoromycetes</taxon>
        <taxon>Mucorales</taxon>
        <taxon>Mucorineae</taxon>
        <taxon>Mucoraceae</taxon>
        <taxon>Helicostylum</taxon>
    </lineage>
</organism>
<dbReference type="Proteomes" id="UP001476247">
    <property type="component" value="Unassembled WGS sequence"/>
</dbReference>
<comment type="caution">
    <text evidence="1">The sequence shown here is derived from an EMBL/GenBank/DDBJ whole genome shotgun (WGS) entry which is preliminary data.</text>
</comment>